<evidence type="ECO:0000256" key="4">
    <source>
        <dbReference type="PROSITE-ProRule" id="PRU00146"/>
    </source>
</evidence>
<dbReference type="InterPro" id="IPR013083">
    <property type="entry name" value="Znf_RING/FYVE/PHD"/>
</dbReference>
<dbReference type="SMART" id="SM00249">
    <property type="entry name" value="PHD"/>
    <property type="match status" value="1"/>
</dbReference>
<feature type="domain" description="PHD-type" evidence="6">
    <location>
        <begin position="255"/>
        <end position="304"/>
    </location>
</feature>
<feature type="compositionally biased region" description="Low complexity" evidence="5">
    <location>
        <begin position="104"/>
        <end position="122"/>
    </location>
</feature>
<accession>A0AAW0L6Q7</accession>
<dbReference type="Gene3D" id="3.30.40.10">
    <property type="entry name" value="Zinc/RING finger domain, C3HC4 (zinc finger)"/>
    <property type="match status" value="1"/>
</dbReference>
<dbReference type="GO" id="GO:0031507">
    <property type="term" value="P:heterochromatin formation"/>
    <property type="evidence" value="ECO:0007669"/>
    <property type="project" value="InterPro"/>
</dbReference>
<evidence type="ECO:0000256" key="5">
    <source>
        <dbReference type="SAM" id="MobiDB-lite"/>
    </source>
</evidence>
<reference evidence="7 8" key="1">
    <citation type="journal article" date="2018" name="Sci. Data">
        <title>The draft genome sequence of cork oak.</title>
        <authorList>
            <person name="Ramos A.M."/>
            <person name="Usie A."/>
            <person name="Barbosa P."/>
            <person name="Barros P.M."/>
            <person name="Capote T."/>
            <person name="Chaves I."/>
            <person name="Simoes F."/>
            <person name="Abreu I."/>
            <person name="Carrasquinho I."/>
            <person name="Faro C."/>
            <person name="Guimaraes J.B."/>
            <person name="Mendonca D."/>
            <person name="Nobrega F."/>
            <person name="Rodrigues L."/>
            <person name="Saibo N.J.M."/>
            <person name="Varela M.C."/>
            <person name="Egas C."/>
            <person name="Matos J."/>
            <person name="Miguel C.M."/>
            <person name="Oliveira M.M."/>
            <person name="Ricardo C.P."/>
            <person name="Goncalves S."/>
        </authorList>
    </citation>
    <scope>NUCLEOTIDE SEQUENCE [LARGE SCALE GENOMIC DNA]</scope>
    <source>
        <strain evidence="8">cv. HL8</strain>
    </source>
</reference>
<proteinExistence type="predicted"/>
<dbReference type="PANTHER" id="PTHR35116">
    <property type="entry name" value="HELICASE PROTEIN MOM1"/>
    <property type="match status" value="1"/>
</dbReference>
<evidence type="ECO:0000259" key="6">
    <source>
        <dbReference type="PROSITE" id="PS50016"/>
    </source>
</evidence>
<dbReference type="GO" id="GO:0008270">
    <property type="term" value="F:zinc ion binding"/>
    <property type="evidence" value="ECO:0007669"/>
    <property type="project" value="UniProtKB-KW"/>
</dbReference>
<gene>
    <name evidence="7" type="primary">CHR4_3</name>
    <name evidence="7" type="ORF">CFP56_007182</name>
</gene>
<keyword evidence="2 4" id="KW-0863">Zinc-finger</keyword>
<dbReference type="EMBL" id="PKMF04000147">
    <property type="protein sequence ID" value="KAK7847000.1"/>
    <property type="molecule type" value="Genomic_DNA"/>
</dbReference>
<dbReference type="InterPro" id="IPR011011">
    <property type="entry name" value="Znf_FYVE_PHD"/>
</dbReference>
<feature type="region of interest" description="Disordered" evidence="5">
    <location>
        <begin position="1"/>
        <end position="154"/>
    </location>
</feature>
<dbReference type="SUPFAM" id="SSF57903">
    <property type="entry name" value="FYVE/PHD zinc finger"/>
    <property type="match status" value="1"/>
</dbReference>
<feature type="compositionally biased region" description="Basic and acidic residues" evidence="5">
    <location>
        <begin position="65"/>
        <end position="89"/>
    </location>
</feature>
<keyword evidence="3" id="KW-0862">Zinc</keyword>
<dbReference type="InterPro" id="IPR019787">
    <property type="entry name" value="Znf_PHD-finger"/>
</dbReference>
<feature type="compositionally biased region" description="Basic and acidic residues" evidence="5">
    <location>
        <begin position="127"/>
        <end position="147"/>
    </location>
</feature>
<dbReference type="InterPro" id="IPR039322">
    <property type="entry name" value="MOM1"/>
</dbReference>
<feature type="compositionally biased region" description="Low complexity" evidence="5">
    <location>
        <begin position="24"/>
        <end position="40"/>
    </location>
</feature>
<name>A0AAW0L6Q7_QUESU</name>
<sequence length="366" mass="40925">MANETRPSRSVKDDESNNSKVRQSSGKESTTSAGSAATSGLRRSVRETSSSKRTKVPSPSPPIIRKSERLEEKRTPIQRKSERIEKRETLSSLRRSVKGKKITKSSSSGSKKSGKSSSSSVAKPKKEKKEKSVKELTMETKELGKSVEEDESVAEPVKKKRMDARAYRALFKKQPKRVNAAAHHEEQNRLDKVDHDSTKPEFCSCNKLSQGLCDISINKDRGKPGDNVTVGYSGKRNDYLQQKESSVDLQRESDQNICLSCKLGGKLLCCEGRGCRRSYHLSCLDPPLEDVPLGVWHCPACVRKKIEAGVHSVSEGVESIWDEREVESCSAFILLWVVMMVSDNADWPYVKGGCNKKMNILEWDSW</sequence>
<dbReference type="PROSITE" id="PS50016">
    <property type="entry name" value="ZF_PHD_2"/>
    <property type="match status" value="1"/>
</dbReference>
<dbReference type="Pfam" id="PF00628">
    <property type="entry name" value="PHD"/>
    <property type="match status" value="1"/>
</dbReference>
<evidence type="ECO:0000313" key="7">
    <source>
        <dbReference type="EMBL" id="KAK7847000.1"/>
    </source>
</evidence>
<protein>
    <submittedName>
        <fullName evidence="7">Protein chromatin remodeling 4</fullName>
    </submittedName>
</protein>
<dbReference type="PANTHER" id="PTHR35116:SF2">
    <property type="entry name" value="ATP-DEPENDENT HELICASE FAMILY PROTEIN-RELATED"/>
    <property type="match status" value="1"/>
</dbReference>
<evidence type="ECO:0000256" key="1">
    <source>
        <dbReference type="ARBA" id="ARBA00022723"/>
    </source>
</evidence>
<dbReference type="InterPro" id="IPR001965">
    <property type="entry name" value="Znf_PHD"/>
</dbReference>
<evidence type="ECO:0000256" key="2">
    <source>
        <dbReference type="ARBA" id="ARBA00022771"/>
    </source>
</evidence>
<dbReference type="Proteomes" id="UP000237347">
    <property type="component" value="Unassembled WGS sequence"/>
</dbReference>
<dbReference type="InterPro" id="IPR019786">
    <property type="entry name" value="Zinc_finger_PHD-type_CS"/>
</dbReference>
<dbReference type="AlphaFoldDB" id="A0AAW0L6Q7"/>
<dbReference type="PROSITE" id="PS01359">
    <property type="entry name" value="ZF_PHD_1"/>
    <property type="match status" value="1"/>
</dbReference>
<evidence type="ECO:0000256" key="3">
    <source>
        <dbReference type="ARBA" id="ARBA00022833"/>
    </source>
</evidence>
<feature type="compositionally biased region" description="Basic and acidic residues" evidence="5">
    <location>
        <begin position="1"/>
        <end position="17"/>
    </location>
</feature>
<evidence type="ECO:0000313" key="8">
    <source>
        <dbReference type="Proteomes" id="UP000237347"/>
    </source>
</evidence>
<keyword evidence="8" id="KW-1185">Reference proteome</keyword>
<organism evidence="7 8">
    <name type="scientific">Quercus suber</name>
    <name type="common">Cork oak</name>
    <dbReference type="NCBI Taxonomy" id="58331"/>
    <lineage>
        <taxon>Eukaryota</taxon>
        <taxon>Viridiplantae</taxon>
        <taxon>Streptophyta</taxon>
        <taxon>Embryophyta</taxon>
        <taxon>Tracheophyta</taxon>
        <taxon>Spermatophyta</taxon>
        <taxon>Magnoliopsida</taxon>
        <taxon>eudicotyledons</taxon>
        <taxon>Gunneridae</taxon>
        <taxon>Pentapetalae</taxon>
        <taxon>rosids</taxon>
        <taxon>fabids</taxon>
        <taxon>Fagales</taxon>
        <taxon>Fagaceae</taxon>
        <taxon>Quercus</taxon>
    </lineage>
</organism>
<comment type="caution">
    <text evidence="7">The sequence shown here is derived from an EMBL/GenBank/DDBJ whole genome shotgun (WGS) entry which is preliminary data.</text>
</comment>
<keyword evidence="1" id="KW-0479">Metal-binding</keyword>